<keyword evidence="1" id="KW-1133">Transmembrane helix</keyword>
<gene>
    <name evidence="3" type="ORF">D9758_016736</name>
</gene>
<evidence type="ECO:0000313" key="3">
    <source>
        <dbReference type="EMBL" id="KAF5336657.1"/>
    </source>
</evidence>
<dbReference type="OrthoDB" id="3111084at2759"/>
<evidence type="ECO:0000256" key="1">
    <source>
        <dbReference type="SAM" id="Phobius"/>
    </source>
</evidence>
<feature type="transmembrane region" description="Helical" evidence="1">
    <location>
        <begin position="167"/>
        <end position="186"/>
    </location>
</feature>
<dbReference type="EMBL" id="JAACJM010000226">
    <property type="protein sequence ID" value="KAF5336657.1"/>
    <property type="molecule type" value="Genomic_DNA"/>
</dbReference>
<protein>
    <submittedName>
        <fullName evidence="3">Uncharacterized protein</fullName>
    </submittedName>
</protein>
<keyword evidence="4" id="KW-1185">Reference proteome</keyword>
<sequence length="187" mass="18767">MKYILFASSLVVLTNLLGSVVADQLTFYQVVDPSDPGDVFPTDAPAAIPIGAADGATTYRIEDIITDPVTDTNGAVSTQTVTYTATIVASSAGWKVEQPAEDGEGGGEIECHTPDAQGNGECIVRANLDGTTFATTQTGSMVSLVVSVSGTAGNGGSGNNKKAARGLIGGMIGAVVGGVVFGGLLLI</sequence>
<accession>A0A8H5FHD5</accession>
<evidence type="ECO:0000313" key="4">
    <source>
        <dbReference type="Proteomes" id="UP000559256"/>
    </source>
</evidence>
<evidence type="ECO:0000256" key="2">
    <source>
        <dbReference type="SAM" id="SignalP"/>
    </source>
</evidence>
<keyword evidence="1" id="KW-0812">Transmembrane</keyword>
<reference evidence="3 4" key="1">
    <citation type="journal article" date="2020" name="ISME J.">
        <title>Uncovering the hidden diversity of litter-decomposition mechanisms in mushroom-forming fungi.</title>
        <authorList>
            <person name="Floudas D."/>
            <person name="Bentzer J."/>
            <person name="Ahren D."/>
            <person name="Johansson T."/>
            <person name="Persson P."/>
            <person name="Tunlid A."/>
        </authorList>
    </citation>
    <scope>NUCLEOTIDE SEQUENCE [LARGE SCALE GENOMIC DNA]</scope>
    <source>
        <strain evidence="3 4">CBS 291.85</strain>
    </source>
</reference>
<keyword evidence="1" id="KW-0472">Membrane</keyword>
<keyword evidence="2" id="KW-0732">Signal</keyword>
<dbReference type="AlphaFoldDB" id="A0A8H5FHD5"/>
<name>A0A8H5FHD5_9AGAR</name>
<comment type="caution">
    <text evidence="3">The sequence shown here is derived from an EMBL/GenBank/DDBJ whole genome shotgun (WGS) entry which is preliminary data.</text>
</comment>
<organism evidence="3 4">
    <name type="scientific">Tetrapyrgos nigripes</name>
    <dbReference type="NCBI Taxonomy" id="182062"/>
    <lineage>
        <taxon>Eukaryota</taxon>
        <taxon>Fungi</taxon>
        <taxon>Dikarya</taxon>
        <taxon>Basidiomycota</taxon>
        <taxon>Agaricomycotina</taxon>
        <taxon>Agaricomycetes</taxon>
        <taxon>Agaricomycetidae</taxon>
        <taxon>Agaricales</taxon>
        <taxon>Marasmiineae</taxon>
        <taxon>Marasmiaceae</taxon>
        <taxon>Tetrapyrgos</taxon>
    </lineage>
</organism>
<dbReference type="Proteomes" id="UP000559256">
    <property type="component" value="Unassembled WGS sequence"/>
</dbReference>
<feature type="chain" id="PRO_5034866321" evidence="2">
    <location>
        <begin position="23"/>
        <end position="187"/>
    </location>
</feature>
<feature type="signal peptide" evidence="2">
    <location>
        <begin position="1"/>
        <end position="22"/>
    </location>
</feature>
<proteinExistence type="predicted"/>